<accession>A0ABZ2LEK4</accession>
<evidence type="ECO:0000256" key="1">
    <source>
        <dbReference type="ARBA" id="ARBA00007664"/>
    </source>
</evidence>
<dbReference type="RefSeq" id="WP_394839040.1">
    <property type="nucleotide sequence ID" value="NZ_CP089929.1"/>
</dbReference>
<feature type="domain" description="Peptidase S1" evidence="3">
    <location>
        <begin position="1"/>
        <end position="209"/>
    </location>
</feature>
<evidence type="ECO:0000313" key="4">
    <source>
        <dbReference type="EMBL" id="WXB09367.1"/>
    </source>
</evidence>
<keyword evidence="2" id="KW-1015">Disulfide bond</keyword>
<gene>
    <name evidence="4" type="ORF">LVJ94_19315</name>
</gene>
<organism evidence="4 5">
    <name type="scientific">Pendulispora rubella</name>
    <dbReference type="NCBI Taxonomy" id="2741070"/>
    <lineage>
        <taxon>Bacteria</taxon>
        <taxon>Pseudomonadati</taxon>
        <taxon>Myxococcota</taxon>
        <taxon>Myxococcia</taxon>
        <taxon>Myxococcales</taxon>
        <taxon>Sorangiineae</taxon>
        <taxon>Pendulisporaceae</taxon>
        <taxon>Pendulispora</taxon>
    </lineage>
</organism>
<dbReference type="InterPro" id="IPR018114">
    <property type="entry name" value="TRYPSIN_HIS"/>
</dbReference>
<dbReference type="PRINTS" id="PR00722">
    <property type="entry name" value="CHYMOTRYPSIN"/>
</dbReference>
<dbReference type="SMART" id="SM00020">
    <property type="entry name" value="Tryp_SPc"/>
    <property type="match status" value="1"/>
</dbReference>
<evidence type="ECO:0000313" key="5">
    <source>
        <dbReference type="Proteomes" id="UP001374803"/>
    </source>
</evidence>
<dbReference type="PANTHER" id="PTHR24276">
    <property type="entry name" value="POLYSERASE-RELATED"/>
    <property type="match status" value="1"/>
</dbReference>
<dbReference type="InterPro" id="IPR050430">
    <property type="entry name" value="Peptidase_S1"/>
</dbReference>
<dbReference type="Gene3D" id="2.40.10.10">
    <property type="entry name" value="Trypsin-like serine proteases"/>
    <property type="match status" value="2"/>
</dbReference>
<dbReference type="InterPro" id="IPR009003">
    <property type="entry name" value="Peptidase_S1_PA"/>
</dbReference>
<protein>
    <submittedName>
        <fullName evidence="4">Trypsin-like serine protease</fullName>
        <ecNumber evidence="4">3.4.21.-</ecNumber>
    </submittedName>
</protein>
<evidence type="ECO:0000256" key="2">
    <source>
        <dbReference type="ARBA" id="ARBA00023157"/>
    </source>
</evidence>
<dbReference type="Pfam" id="PF00089">
    <property type="entry name" value="Trypsin"/>
    <property type="match status" value="1"/>
</dbReference>
<proteinExistence type="inferred from homology"/>
<evidence type="ECO:0000259" key="3">
    <source>
        <dbReference type="PROSITE" id="PS50240"/>
    </source>
</evidence>
<dbReference type="InterPro" id="IPR043504">
    <property type="entry name" value="Peptidase_S1_PA_chymotrypsin"/>
</dbReference>
<dbReference type="EC" id="3.4.21.-" evidence="4"/>
<dbReference type="PANTHER" id="PTHR24276:SF91">
    <property type="entry name" value="AT26814P-RELATED"/>
    <property type="match status" value="1"/>
</dbReference>
<dbReference type="GO" id="GO:0016787">
    <property type="term" value="F:hydrolase activity"/>
    <property type="evidence" value="ECO:0007669"/>
    <property type="project" value="UniProtKB-KW"/>
</dbReference>
<dbReference type="EMBL" id="CP089983">
    <property type="protein sequence ID" value="WXB09367.1"/>
    <property type="molecule type" value="Genomic_DNA"/>
</dbReference>
<name>A0ABZ2LEK4_9BACT</name>
<dbReference type="PROSITE" id="PS00134">
    <property type="entry name" value="TRYPSIN_HIS"/>
    <property type="match status" value="1"/>
</dbReference>
<reference evidence="4" key="1">
    <citation type="submission" date="2021-12" db="EMBL/GenBank/DDBJ databases">
        <title>Discovery of the Pendulisporaceae a myxobacterial family with distinct sporulation behavior and unique specialized metabolism.</title>
        <authorList>
            <person name="Garcia R."/>
            <person name="Popoff A."/>
            <person name="Bader C.D."/>
            <person name="Loehr J."/>
            <person name="Walesch S."/>
            <person name="Walt C."/>
            <person name="Boldt J."/>
            <person name="Bunk B."/>
            <person name="Haeckl F.J.F.P.J."/>
            <person name="Gunesch A.P."/>
            <person name="Birkelbach J."/>
            <person name="Nuebel U."/>
            <person name="Pietschmann T."/>
            <person name="Bach T."/>
            <person name="Mueller R."/>
        </authorList>
    </citation>
    <scope>NUCLEOTIDE SEQUENCE</scope>
    <source>
        <strain evidence="4">MSr11367</strain>
    </source>
</reference>
<sequence>MVAVNTLNVECMRAGAPMCTGALVRPQVVLTAAHCVHDAAPSSLAVVFGPQADLGGRGEPGAGLEGRFFRVAGIRIHPDYRAAGLDNDVAVLDLEQPATTAPLPIAGSQGENTETALLGTSRAVGYGMARKRTGNVNVSEVRAREFTYVPQPAMTCAGDSGGPMLRMRSDGRGEEIIGVTSRGDTACRDYGIAMRTDALPTDFIERKGAPAP</sequence>
<dbReference type="InterPro" id="IPR001254">
    <property type="entry name" value="Trypsin_dom"/>
</dbReference>
<comment type="similarity">
    <text evidence="1">Belongs to the peptidase S1 family.</text>
</comment>
<dbReference type="InterPro" id="IPR001314">
    <property type="entry name" value="Peptidase_S1A"/>
</dbReference>
<dbReference type="Proteomes" id="UP001374803">
    <property type="component" value="Chromosome"/>
</dbReference>
<keyword evidence="5" id="KW-1185">Reference proteome</keyword>
<dbReference type="SUPFAM" id="SSF50494">
    <property type="entry name" value="Trypsin-like serine proteases"/>
    <property type="match status" value="1"/>
</dbReference>
<keyword evidence="4" id="KW-0378">Hydrolase</keyword>
<dbReference type="PROSITE" id="PS50240">
    <property type="entry name" value="TRYPSIN_DOM"/>
    <property type="match status" value="1"/>
</dbReference>